<gene>
    <name evidence="2" type="ORF">SRIM_039845</name>
</gene>
<organism evidence="2 3">
    <name type="scientific">Streptomyces rimosus subsp. rimosus (strain ATCC 10970 / DSM 40260 / JCM 4667 / NRRL 2234)</name>
    <dbReference type="NCBI Taxonomy" id="1265868"/>
    <lineage>
        <taxon>Bacteria</taxon>
        <taxon>Bacillati</taxon>
        <taxon>Actinomycetota</taxon>
        <taxon>Actinomycetes</taxon>
        <taxon>Kitasatosporales</taxon>
        <taxon>Streptomycetaceae</taxon>
        <taxon>Streptomyces</taxon>
    </lineage>
</organism>
<reference evidence="2" key="2">
    <citation type="submission" date="2020-01" db="EMBL/GenBank/DDBJ databases">
        <authorList>
            <person name="Algora L."/>
            <person name="Schniete J.K."/>
            <person name="MacFadyen A."/>
            <person name="Hoskisson P.A."/>
            <person name="Hunter I.S."/>
            <person name="Herron P.R."/>
        </authorList>
    </citation>
    <scope>NUCLEOTIDE SEQUENCE</scope>
    <source>
        <strain evidence="2">ATCC 10970</strain>
    </source>
</reference>
<reference evidence="2" key="3">
    <citation type="journal article" date="2021" name="bioRxiv">
        <title>Bilateral symmetry of linear streptomycete chromosomes.</title>
        <authorList>
            <person name="Algora-Gallardo L."/>
            <person name="Schniete J.K."/>
            <person name="Mark D.R."/>
            <person name="Hunter I.S."/>
            <person name="Herron P.R."/>
        </authorList>
    </citation>
    <scope>NUCLEOTIDE SEQUENCE</scope>
    <source>
        <strain evidence="2">ATCC 10970</strain>
    </source>
</reference>
<feature type="region of interest" description="Disordered" evidence="1">
    <location>
        <begin position="155"/>
        <end position="176"/>
    </location>
</feature>
<dbReference type="RefSeq" id="WP_030190346.1">
    <property type="nucleotide sequence ID" value="NZ_CP048261.1"/>
</dbReference>
<name>A0A8A1UXW6_STRR1</name>
<proteinExistence type="predicted"/>
<evidence type="ECO:0000256" key="1">
    <source>
        <dbReference type="SAM" id="MobiDB-lite"/>
    </source>
</evidence>
<dbReference type="GeneID" id="66860274"/>
<evidence type="ECO:0000313" key="2">
    <source>
        <dbReference type="EMBL" id="QST85453.1"/>
    </source>
</evidence>
<protein>
    <submittedName>
        <fullName evidence="2">Uncharacterized protein</fullName>
    </submittedName>
</protein>
<reference evidence="2" key="1">
    <citation type="submission" date="2012-12" db="EMBL/GenBank/DDBJ databases">
        <authorList>
            <person name="Pethick F.E."/>
            <person name="MacFadyen A.C."/>
            <person name="Tang Z."/>
            <person name="Sangal V."/>
            <person name="Tze-Tze L."/>
            <person name="Chu J."/>
            <person name="Guo M."/>
            <person name="Kirby R."/>
            <person name="Hoskisson P.A."/>
            <person name="Herron P.R."/>
            <person name="Hunter I.S."/>
        </authorList>
    </citation>
    <scope>NUCLEOTIDE SEQUENCE</scope>
    <source>
        <strain evidence="2">ATCC 10970</strain>
    </source>
</reference>
<evidence type="ECO:0000313" key="3">
    <source>
        <dbReference type="Proteomes" id="UP000011074"/>
    </source>
</evidence>
<dbReference type="AlphaFoldDB" id="A0A8A1UXW6"/>
<accession>A0A8A1UXW6</accession>
<sequence>MTEFVCAGCGAVLSAPLSQAALPAHAHQQWGNGVLLPVLMESGTYAVDPEPSGPPWRPWSEVGEEKAADRGVFAPVHTLSFGTPGAIAIAPGDVRGTDLIPERCGGYCCGLDGSDGPNLACARCGLAVATRIDDCSLWQAVWFAPDAVRGLPADASTGTTADWDAQGRPATPPIDPSGAWSAQWAAAVGAGLAHLLAASGGRPVALPDGLMTDLLGRLLDALLPSGTPAKAVVPAGPGLPVRNSDDHIFLVPKNPRTGEFWRAPGIKQSFPLPFDMWRHLVAPDERLLLPATGGLPDGVIRDDPPPMRPWELFRPDRNVFLYTLARIPEVRQPWLREIYDRVNDRGYAHCF</sequence>
<dbReference type="EMBL" id="CP048261">
    <property type="protein sequence ID" value="QST85453.1"/>
    <property type="molecule type" value="Genomic_DNA"/>
</dbReference>
<dbReference type="Proteomes" id="UP000011074">
    <property type="component" value="Chromosome"/>
</dbReference>